<keyword evidence="1" id="KW-0853">WD repeat</keyword>
<dbReference type="PANTHER" id="PTHR10253">
    <property type="entry name" value="POLYCOMB PROTEIN"/>
    <property type="match status" value="1"/>
</dbReference>
<evidence type="ECO:0000256" key="4">
    <source>
        <dbReference type="ARBA" id="ARBA00023163"/>
    </source>
</evidence>
<keyword evidence="3" id="KW-0805">Transcription regulation</keyword>
<name>A0A9P6VJA0_9HELO</name>
<protein>
    <recommendedName>
        <fullName evidence="8">WD40 repeat-like protein</fullName>
    </recommendedName>
</protein>
<evidence type="ECO:0008006" key="8">
    <source>
        <dbReference type="Google" id="ProtNLM"/>
    </source>
</evidence>
<accession>A0A9P6VJA0</accession>
<evidence type="ECO:0000313" key="6">
    <source>
        <dbReference type="EMBL" id="KAG0649161.1"/>
    </source>
</evidence>
<feature type="region of interest" description="Disordered" evidence="5">
    <location>
        <begin position="294"/>
        <end position="316"/>
    </location>
</feature>
<feature type="compositionally biased region" description="Polar residues" evidence="5">
    <location>
        <begin position="360"/>
        <end position="378"/>
    </location>
</feature>
<keyword evidence="7" id="KW-1185">Reference proteome</keyword>
<evidence type="ECO:0000256" key="2">
    <source>
        <dbReference type="ARBA" id="ARBA00022737"/>
    </source>
</evidence>
<feature type="compositionally biased region" description="Low complexity" evidence="5">
    <location>
        <begin position="294"/>
        <end position="306"/>
    </location>
</feature>
<dbReference type="OrthoDB" id="7318948at2759"/>
<organism evidence="6 7">
    <name type="scientific">Hyphodiscus hymeniophilus</name>
    <dbReference type="NCBI Taxonomy" id="353542"/>
    <lineage>
        <taxon>Eukaryota</taxon>
        <taxon>Fungi</taxon>
        <taxon>Dikarya</taxon>
        <taxon>Ascomycota</taxon>
        <taxon>Pezizomycotina</taxon>
        <taxon>Leotiomycetes</taxon>
        <taxon>Helotiales</taxon>
        <taxon>Hyphodiscaceae</taxon>
        <taxon>Hyphodiscus</taxon>
    </lineage>
</organism>
<feature type="region of interest" description="Disordered" evidence="5">
    <location>
        <begin position="339"/>
        <end position="389"/>
    </location>
</feature>
<evidence type="ECO:0000256" key="3">
    <source>
        <dbReference type="ARBA" id="ARBA00023015"/>
    </source>
</evidence>
<dbReference type="InterPro" id="IPR051243">
    <property type="entry name" value="PcG_WD-repeat"/>
</dbReference>
<proteinExistence type="predicted"/>
<dbReference type="AlphaFoldDB" id="A0A9P6VJA0"/>
<reference evidence="6" key="1">
    <citation type="submission" date="2019-07" db="EMBL/GenBank/DDBJ databases">
        <title>Hyphodiscus hymeniophilus genome sequencing and assembly.</title>
        <authorList>
            <person name="Kramer G."/>
            <person name="Nodwell J."/>
        </authorList>
    </citation>
    <scope>NUCLEOTIDE SEQUENCE</scope>
    <source>
        <strain evidence="6">ATCC 34498</strain>
    </source>
</reference>
<evidence type="ECO:0000313" key="7">
    <source>
        <dbReference type="Proteomes" id="UP000785200"/>
    </source>
</evidence>
<gene>
    <name evidence="6" type="ORF">D0Z07_4414</name>
</gene>
<evidence type="ECO:0000256" key="1">
    <source>
        <dbReference type="ARBA" id="ARBA00022574"/>
    </source>
</evidence>
<sequence>MLQTQINHCVGGHFWVQYLLSPRPSASTQDLAREQRFNASLFHPLAVVLPAVLNVMPPKISYEWELPHLREAHQLPVSRVPSRFVCWLQEPVLTPRPMGVVCTYPSSVVRETLTTWTDLWSVKFYPFSPPGAIPIFAVVGNEYILICRPPTEGSKSIEIICSIKDDDRLVLQRPHPLQSRQRRTYNPLDNKRLLLNQPPPNPLTAPTVHDGQSDTRSAFTTSSDPWTRLLHFSTPDSRIMFARFALFPGTVDKNPVLAFCSGGSKVFFWDLARLEMYHDFMGVSAIADKGAAASLSSNSSGEAGPSRPSDMQQDSQPIKRPAFLVPFRHRNRGGAAISAVSRIREASPTESSTSSHPSDLTHNPPNAHSSTRQSNPFTTPLEKPLSAKDLAKSKENWARRYDIGNAWTNLAPHKEEVVKGLEFTGRQVAWSQGGEWCVVVGSSGVLAIFERWGKS</sequence>
<comment type="caution">
    <text evidence="6">The sequence shown here is derived from an EMBL/GenBank/DDBJ whole genome shotgun (WGS) entry which is preliminary data.</text>
</comment>
<keyword evidence="4" id="KW-0804">Transcription</keyword>
<feature type="compositionally biased region" description="Low complexity" evidence="5">
    <location>
        <begin position="348"/>
        <end position="358"/>
    </location>
</feature>
<keyword evidence="2" id="KW-0677">Repeat</keyword>
<dbReference type="Proteomes" id="UP000785200">
    <property type="component" value="Unassembled WGS sequence"/>
</dbReference>
<feature type="region of interest" description="Disordered" evidence="5">
    <location>
        <begin position="196"/>
        <end position="221"/>
    </location>
</feature>
<dbReference type="EMBL" id="VNKQ01000008">
    <property type="protein sequence ID" value="KAG0649161.1"/>
    <property type="molecule type" value="Genomic_DNA"/>
</dbReference>
<evidence type="ECO:0000256" key="5">
    <source>
        <dbReference type="SAM" id="MobiDB-lite"/>
    </source>
</evidence>